<proteinExistence type="predicted"/>
<gene>
    <name evidence="2" type="ORF">NEF87_001526</name>
</gene>
<dbReference type="SUPFAM" id="SSF55811">
    <property type="entry name" value="Nudix"/>
    <property type="match status" value="1"/>
</dbReference>
<name>A0ABY6HRQ6_9ARCH</name>
<feature type="domain" description="Nudix hydrolase" evidence="1">
    <location>
        <begin position="22"/>
        <end position="160"/>
    </location>
</feature>
<reference evidence="2" key="1">
    <citation type="submission" date="2022-09" db="EMBL/GenBank/DDBJ databases">
        <title>Actin cytoskeleton and complex cell architecture in an #Asgard archaeon.</title>
        <authorList>
            <person name="Ponce Toledo R.I."/>
            <person name="Schleper C."/>
            <person name="Rodrigues Oliveira T."/>
            <person name="Wollweber F."/>
            <person name="Xu J."/>
            <person name="Rittmann S."/>
            <person name="Klingl A."/>
            <person name="Pilhofer M."/>
        </authorList>
    </citation>
    <scope>NUCLEOTIDE SEQUENCE</scope>
    <source>
        <strain evidence="2">B-35</strain>
    </source>
</reference>
<evidence type="ECO:0000313" key="3">
    <source>
        <dbReference type="Proteomes" id="UP001208689"/>
    </source>
</evidence>
<evidence type="ECO:0000259" key="1">
    <source>
        <dbReference type="PROSITE" id="PS51462"/>
    </source>
</evidence>
<dbReference type="PANTHER" id="PTHR43736:SF1">
    <property type="entry name" value="DIHYDRONEOPTERIN TRIPHOSPHATE DIPHOSPHATASE"/>
    <property type="match status" value="1"/>
</dbReference>
<organism evidence="2 3">
    <name type="scientific">Candidatus Lokiarchaeum ossiferum</name>
    <dbReference type="NCBI Taxonomy" id="2951803"/>
    <lineage>
        <taxon>Archaea</taxon>
        <taxon>Promethearchaeati</taxon>
        <taxon>Promethearchaeota</taxon>
        <taxon>Promethearchaeia</taxon>
        <taxon>Promethearchaeales</taxon>
        <taxon>Promethearchaeaceae</taxon>
        <taxon>Candidatus Lokiarchaeum</taxon>
    </lineage>
</organism>
<dbReference type="InterPro" id="IPR000086">
    <property type="entry name" value="NUDIX_hydrolase_dom"/>
</dbReference>
<dbReference type="InterPro" id="IPR015797">
    <property type="entry name" value="NUDIX_hydrolase-like_dom_sf"/>
</dbReference>
<dbReference type="CDD" id="cd04673">
    <property type="entry name" value="NUDIX_ADPRase"/>
    <property type="match status" value="1"/>
</dbReference>
<dbReference type="Pfam" id="PF00293">
    <property type="entry name" value="NUDIX"/>
    <property type="match status" value="1"/>
</dbReference>
<dbReference type="PANTHER" id="PTHR43736">
    <property type="entry name" value="ADP-RIBOSE PYROPHOSPHATASE"/>
    <property type="match status" value="1"/>
</dbReference>
<keyword evidence="3" id="KW-1185">Reference proteome</keyword>
<dbReference type="PROSITE" id="PS51462">
    <property type="entry name" value="NUDIX"/>
    <property type="match status" value="1"/>
</dbReference>
<protein>
    <recommendedName>
        <fullName evidence="1">Nudix hydrolase domain-containing protein</fullName>
    </recommendedName>
</protein>
<dbReference type="Gene3D" id="3.90.79.10">
    <property type="entry name" value="Nucleoside Triphosphate Pyrophosphohydrolase"/>
    <property type="match status" value="1"/>
</dbReference>
<sequence>MKESNFSQEQKLHYDLRHYPVRPHIGVGGVIVWNKQVLIIKRKYMPNAGLWAIPGGHLKLGEQAGPGALRECVEETGLDLSLGELASVIDKIDHDLEGKVEYHYVLCDYWMKINGTYTIDDPPKPQAKSDVLDAIFVPFNELNKYNLTKTVIQLFKDLQILPESYISPFLNE</sequence>
<dbReference type="EMBL" id="CP104013">
    <property type="protein sequence ID" value="UYP45241.1"/>
    <property type="molecule type" value="Genomic_DNA"/>
</dbReference>
<accession>A0ABY6HRQ6</accession>
<dbReference type="Proteomes" id="UP001208689">
    <property type="component" value="Chromosome"/>
</dbReference>
<evidence type="ECO:0000313" key="2">
    <source>
        <dbReference type="EMBL" id="UYP45241.1"/>
    </source>
</evidence>